<dbReference type="Proteomes" id="UP001642483">
    <property type="component" value="Unassembled WGS sequence"/>
</dbReference>
<evidence type="ECO:0000256" key="2">
    <source>
        <dbReference type="SAM" id="SignalP"/>
    </source>
</evidence>
<dbReference type="EMBL" id="CAWYQH010000108">
    <property type="protein sequence ID" value="CAK8688444.1"/>
    <property type="molecule type" value="Genomic_DNA"/>
</dbReference>
<feature type="region of interest" description="Disordered" evidence="1">
    <location>
        <begin position="51"/>
        <end position="77"/>
    </location>
</feature>
<reference evidence="3 4" key="1">
    <citation type="submission" date="2024-02" db="EMBL/GenBank/DDBJ databases">
        <authorList>
            <person name="Daric V."/>
            <person name="Darras S."/>
        </authorList>
    </citation>
    <scope>NUCLEOTIDE SEQUENCE [LARGE SCALE GENOMIC DNA]</scope>
</reference>
<feature type="chain" id="PRO_5046924876" evidence="2">
    <location>
        <begin position="25"/>
        <end position="144"/>
    </location>
</feature>
<protein>
    <submittedName>
        <fullName evidence="3">Uncharacterized protein</fullName>
    </submittedName>
</protein>
<evidence type="ECO:0000313" key="3">
    <source>
        <dbReference type="EMBL" id="CAK8688444.1"/>
    </source>
</evidence>
<accession>A0ABP0GCA9</accession>
<name>A0ABP0GCA9_CLALP</name>
<keyword evidence="2" id="KW-0732">Signal</keyword>
<organism evidence="3 4">
    <name type="scientific">Clavelina lepadiformis</name>
    <name type="common">Light-bulb sea squirt</name>
    <name type="synonym">Ascidia lepadiformis</name>
    <dbReference type="NCBI Taxonomy" id="159417"/>
    <lineage>
        <taxon>Eukaryota</taxon>
        <taxon>Metazoa</taxon>
        <taxon>Chordata</taxon>
        <taxon>Tunicata</taxon>
        <taxon>Ascidiacea</taxon>
        <taxon>Aplousobranchia</taxon>
        <taxon>Clavelinidae</taxon>
        <taxon>Clavelina</taxon>
    </lineage>
</organism>
<feature type="signal peptide" evidence="2">
    <location>
        <begin position="1"/>
        <end position="24"/>
    </location>
</feature>
<evidence type="ECO:0000256" key="1">
    <source>
        <dbReference type="SAM" id="MobiDB-lite"/>
    </source>
</evidence>
<sequence length="144" mass="16891">MKMKMRFFVILALLFTIFIISSSSKKLKKNKKHVGFPRGAGYAVRRGGSRKINSSASNGLKRARIQRKHGTNKKRSRRVRRKKLSLAKWCRVLEWRFHICDRTKRTRKFFRSCGAFRSKKIGYKCFHCRSSIQFCNGKGKIFGI</sequence>
<feature type="compositionally biased region" description="Basic residues" evidence="1">
    <location>
        <begin position="61"/>
        <end position="77"/>
    </location>
</feature>
<evidence type="ECO:0000313" key="4">
    <source>
        <dbReference type="Proteomes" id="UP001642483"/>
    </source>
</evidence>
<comment type="caution">
    <text evidence="3">The sequence shown here is derived from an EMBL/GenBank/DDBJ whole genome shotgun (WGS) entry which is preliminary data.</text>
</comment>
<proteinExistence type="predicted"/>
<keyword evidence="4" id="KW-1185">Reference proteome</keyword>
<gene>
    <name evidence="3" type="ORF">CVLEPA_LOCUS20461</name>
</gene>